<keyword evidence="8" id="KW-0297">G-protein coupled receptor</keyword>
<keyword evidence="10" id="KW-0675">Receptor</keyword>
<dbReference type="AlphaFoldDB" id="A0A9C6U2L6"/>
<evidence type="ECO:0000313" key="16">
    <source>
        <dbReference type="RefSeq" id="XP_052121899.1"/>
    </source>
</evidence>
<dbReference type="GO" id="GO:0007189">
    <property type="term" value="P:adenylate cyclase-activating G protein-coupled receptor signaling pathway"/>
    <property type="evidence" value="ECO:0007669"/>
    <property type="project" value="TreeGrafter"/>
</dbReference>
<dbReference type="SUPFAM" id="SSF81321">
    <property type="entry name" value="Family A G protein-coupled receptor-like"/>
    <property type="match status" value="1"/>
</dbReference>
<evidence type="ECO:0000256" key="5">
    <source>
        <dbReference type="ARBA" id="ARBA00022692"/>
    </source>
</evidence>
<evidence type="ECO:0000256" key="11">
    <source>
        <dbReference type="ARBA" id="ARBA00023224"/>
    </source>
</evidence>
<dbReference type="PROSITE" id="PS50262">
    <property type="entry name" value="G_PROTEIN_RECEP_F1_2"/>
    <property type="match status" value="1"/>
</dbReference>
<sequence length="783" mass="85116">YCGAVLPPFGHCQCVTVCIRCSRELRSLPNLEAIEEGVFSTLTKLRSIYILDVPKLKVIPHGVFDGLSPAFKVLRISRTGLSEIPHISSIGPDQILDQIDLESNEIQTVASQAVRVRANSLLLDYNVIEEVQVAAFNGSEIAELSLKGNRKLTRLSLGAFRGLSSLRKLDLSQTSISELPTEGLRHLEELRVENTDTLTTIPSVYNFVDLKTARLTYAFHCCAFAHPQIHDINKHEEHLRMVDNIMTACRDLEAGRVSPEVMAELLESVWGSRPRTRLVRAAPGGGSGGGSGDGSGAGEEYAEDDAALGWGDDVYEDRGRLDDWGVDAGLGTSPPLHVFLAPEHEHGGAFGDLVDVEPGYASDQADTLERREHADDAGGHNHGVFHDVATLPPRILQAMCGNVSKHVPSVECSPAPNALNPCEDIMGYPWLRGLVWLVVLCTVAGNVAVLAVLLAHAAALTVARFLMCHLAFADLCMGLYLLLLAAMDLRSHGEYFNYACAWQVERGCMVAGFLTIFSSQLSIYTLCVITLERWVAITYAIDLNKRLRLGAAVYVMAGGWVYAITMAALPLVGVSSYSSTSICLPMDSRDAPGMTYLVVLLFVAALAFAVVLICYIHLYLSLGHNTLHGRPPARPGQPPRARRGLGLAAMRRPAAGTDEGSCRRRKELSFANKMAILVLTDFTCWAPIAFFSMTALAGAPLISVTNSKILLVFFYPLNACANPFLYAITTSQYRRDLCMLLARLGICTQLAHRYKLAYHSSPTSHNSNNQPMALCHRGGGGGV</sequence>
<dbReference type="PANTHER" id="PTHR24372">
    <property type="entry name" value="GLYCOPROTEIN HORMONE RECEPTOR"/>
    <property type="match status" value="1"/>
</dbReference>
<feature type="compositionally biased region" description="Gly residues" evidence="12">
    <location>
        <begin position="283"/>
        <end position="297"/>
    </location>
</feature>
<keyword evidence="4" id="KW-0433">Leucine-rich repeat</keyword>
<keyword evidence="6" id="KW-0677">Repeat</keyword>
<dbReference type="PRINTS" id="PR00237">
    <property type="entry name" value="GPCRRHODOPSN"/>
</dbReference>
<dbReference type="InterPro" id="IPR001611">
    <property type="entry name" value="Leu-rich_rpt"/>
</dbReference>
<evidence type="ECO:0000256" key="8">
    <source>
        <dbReference type="ARBA" id="ARBA00023040"/>
    </source>
</evidence>
<keyword evidence="3" id="KW-1003">Cell membrane</keyword>
<keyword evidence="11" id="KW-0807">Transducer</keyword>
<evidence type="ECO:0000256" key="3">
    <source>
        <dbReference type="ARBA" id="ARBA00022475"/>
    </source>
</evidence>
<dbReference type="GO" id="GO:0016500">
    <property type="term" value="F:protein-hormone receptor activity"/>
    <property type="evidence" value="ECO:0007669"/>
    <property type="project" value="InterPro"/>
</dbReference>
<dbReference type="GeneID" id="113204202"/>
<keyword evidence="15" id="KW-1185">Reference proteome</keyword>
<dbReference type="PROSITE" id="PS00237">
    <property type="entry name" value="G_PROTEIN_RECEP_F1_1"/>
    <property type="match status" value="1"/>
</dbReference>
<dbReference type="GO" id="GO:0008528">
    <property type="term" value="F:G protein-coupled peptide receptor activity"/>
    <property type="evidence" value="ECO:0007669"/>
    <property type="project" value="TreeGrafter"/>
</dbReference>
<dbReference type="SUPFAM" id="SSF52058">
    <property type="entry name" value="L domain-like"/>
    <property type="match status" value="1"/>
</dbReference>
<evidence type="ECO:0000256" key="10">
    <source>
        <dbReference type="ARBA" id="ARBA00023170"/>
    </source>
</evidence>
<dbReference type="Proteomes" id="UP000504606">
    <property type="component" value="Unplaced"/>
</dbReference>
<feature type="transmembrane region" description="Helical" evidence="13">
    <location>
        <begin position="462"/>
        <end position="483"/>
    </location>
</feature>
<name>A0A9C6U2L6_FRAOC</name>
<dbReference type="GO" id="GO:0005886">
    <property type="term" value="C:plasma membrane"/>
    <property type="evidence" value="ECO:0007669"/>
    <property type="project" value="UniProtKB-SubCell"/>
</dbReference>
<feature type="non-terminal residue" evidence="16">
    <location>
        <position position="1"/>
    </location>
</feature>
<dbReference type="InterPro" id="IPR000276">
    <property type="entry name" value="GPCR_Rhodpsn"/>
</dbReference>
<dbReference type="Gene3D" id="3.80.10.10">
    <property type="entry name" value="Ribonuclease Inhibitor"/>
    <property type="match status" value="1"/>
</dbReference>
<accession>A0A9C6U2L6</accession>
<evidence type="ECO:0000259" key="14">
    <source>
        <dbReference type="PROSITE" id="PS50262"/>
    </source>
</evidence>
<organism evidence="15 16">
    <name type="scientific">Frankliniella occidentalis</name>
    <name type="common">Western flower thrips</name>
    <name type="synonym">Euthrips occidentalis</name>
    <dbReference type="NCBI Taxonomy" id="133901"/>
    <lineage>
        <taxon>Eukaryota</taxon>
        <taxon>Metazoa</taxon>
        <taxon>Ecdysozoa</taxon>
        <taxon>Arthropoda</taxon>
        <taxon>Hexapoda</taxon>
        <taxon>Insecta</taxon>
        <taxon>Pterygota</taxon>
        <taxon>Neoptera</taxon>
        <taxon>Paraneoptera</taxon>
        <taxon>Thysanoptera</taxon>
        <taxon>Terebrantia</taxon>
        <taxon>Thripoidea</taxon>
        <taxon>Thripidae</taxon>
        <taxon>Frankliniella</taxon>
    </lineage>
</organism>
<evidence type="ECO:0000313" key="15">
    <source>
        <dbReference type="Proteomes" id="UP000504606"/>
    </source>
</evidence>
<feature type="transmembrane region" description="Helical" evidence="13">
    <location>
        <begin position="434"/>
        <end position="456"/>
    </location>
</feature>
<feature type="region of interest" description="Disordered" evidence="12">
    <location>
        <begin position="277"/>
        <end position="300"/>
    </location>
</feature>
<dbReference type="Gene3D" id="1.20.1070.10">
    <property type="entry name" value="Rhodopsin 7-helix transmembrane proteins"/>
    <property type="match status" value="1"/>
</dbReference>
<feature type="transmembrane region" description="Helical" evidence="13">
    <location>
        <begin position="553"/>
        <end position="574"/>
    </location>
</feature>
<proteinExistence type="inferred from homology"/>
<evidence type="ECO:0000256" key="4">
    <source>
        <dbReference type="ARBA" id="ARBA00022614"/>
    </source>
</evidence>
<dbReference type="PANTHER" id="PTHR24372:SF74">
    <property type="entry name" value="LP13728P"/>
    <property type="match status" value="1"/>
</dbReference>
<feature type="domain" description="G-protein coupled receptors family 1 profile" evidence="14">
    <location>
        <begin position="445"/>
        <end position="726"/>
    </location>
</feature>
<dbReference type="OrthoDB" id="5981530at2759"/>
<evidence type="ECO:0000256" key="9">
    <source>
        <dbReference type="ARBA" id="ARBA00023136"/>
    </source>
</evidence>
<evidence type="ECO:0000256" key="12">
    <source>
        <dbReference type="SAM" id="MobiDB-lite"/>
    </source>
</evidence>
<comment type="subcellular location">
    <subcellularLocation>
        <location evidence="1">Cell membrane</location>
        <topology evidence="1">Multi-pass membrane protein</topology>
    </subcellularLocation>
</comment>
<dbReference type="InterPro" id="IPR017452">
    <property type="entry name" value="GPCR_Rhodpsn_7TM"/>
</dbReference>
<dbReference type="Pfam" id="PF13855">
    <property type="entry name" value="LRR_8"/>
    <property type="match status" value="1"/>
</dbReference>
<evidence type="ECO:0000256" key="7">
    <source>
        <dbReference type="ARBA" id="ARBA00022989"/>
    </source>
</evidence>
<evidence type="ECO:0000256" key="1">
    <source>
        <dbReference type="ARBA" id="ARBA00004651"/>
    </source>
</evidence>
<evidence type="ECO:0000256" key="2">
    <source>
        <dbReference type="ARBA" id="ARBA00010663"/>
    </source>
</evidence>
<protein>
    <submittedName>
        <fullName evidence="16">Lutropin-choriogonadotropic hormone receptor-like</fullName>
    </submittedName>
</protein>
<dbReference type="PRINTS" id="PR00373">
    <property type="entry name" value="GLYCHORMONER"/>
</dbReference>
<keyword evidence="5 13" id="KW-0812">Transmembrane</keyword>
<feature type="transmembrane region" description="Helical" evidence="13">
    <location>
        <begin position="709"/>
        <end position="729"/>
    </location>
</feature>
<feature type="transmembrane region" description="Helical" evidence="13">
    <location>
        <begin position="594"/>
        <end position="620"/>
    </location>
</feature>
<evidence type="ECO:0000256" key="6">
    <source>
        <dbReference type="ARBA" id="ARBA00022737"/>
    </source>
</evidence>
<gene>
    <name evidence="16" type="primary">LOC113204202</name>
</gene>
<evidence type="ECO:0000256" key="13">
    <source>
        <dbReference type="SAM" id="Phobius"/>
    </source>
</evidence>
<dbReference type="GO" id="GO:0009755">
    <property type="term" value="P:hormone-mediated signaling pathway"/>
    <property type="evidence" value="ECO:0007669"/>
    <property type="project" value="TreeGrafter"/>
</dbReference>
<dbReference type="RefSeq" id="XP_052121899.1">
    <property type="nucleotide sequence ID" value="XM_052265939.1"/>
</dbReference>
<keyword evidence="9 13" id="KW-0472">Membrane</keyword>
<reference evidence="16" key="1">
    <citation type="submission" date="2025-08" db="UniProtKB">
        <authorList>
            <consortium name="RefSeq"/>
        </authorList>
    </citation>
    <scope>IDENTIFICATION</scope>
    <source>
        <tissue evidence="16">Whole organism</tissue>
    </source>
</reference>
<feature type="transmembrane region" description="Helical" evidence="13">
    <location>
        <begin position="674"/>
        <end position="697"/>
    </location>
</feature>
<dbReference type="Pfam" id="PF00001">
    <property type="entry name" value="7tm_1"/>
    <property type="match status" value="1"/>
</dbReference>
<comment type="similarity">
    <text evidence="2">Belongs to the G-protein coupled receptor 1 family.</text>
</comment>
<dbReference type="InterPro" id="IPR002131">
    <property type="entry name" value="Gphrmn_rcpt_fam"/>
</dbReference>
<dbReference type="InterPro" id="IPR032675">
    <property type="entry name" value="LRR_dom_sf"/>
</dbReference>
<keyword evidence="7 13" id="KW-1133">Transmembrane helix</keyword>
<dbReference type="KEGG" id="foc:113204202"/>